<proteinExistence type="inferred from homology"/>
<dbReference type="GO" id="GO:0043386">
    <property type="term" value="P:mycotoxin biosynthetic process"/>
    <property type="evidence" value="ECO:0007669"/>
    <property type="project" value="InterPro"/>
</dbReference>
<evidence type="ECO:0000256" key="1">
    <source>
        <dbReference type="ARBA" id="ARBA00004685"/>
    </source>
</evidence>
<protein>
    <recommendedName>
        <fullName evidence="6">Tat pathway signal sequence</fullName>
    </recommendedName>
</protein>
<dbReference type="HOGENOM" id="CLU_042941_2_0_1"/>
<dbReference type="STRING" id="1531966.A0A0A1T6W2"/>
<keyword evidence="5" id="KW-1185">Reference proteome</keyword>
<name>A0A0A1T6W2_9HYPO</name>
<evidence type="ECO:0000256" key="3">
    <source>
        <dbReference type="SAM" id="Phobius"/>
    </source>
</evidence>
<evidence type="ECO:0008006" key="6">
    <source>
        <dbReference type="Google" id="ProtNLM"/>
    </source>
</evidence>
<dbReference type="Proteomes" id="UP000039046">
    <property type="component" value="Unassembled WGS sequence"/>
</dbReference>
<evidence type="ECO:0000313" key="5">
    <source>
        <dbReference type="Proteomes" id="UP000039046"/>
    </source>
</evidence>
<feature type="transmembrane region" description="Helical" evidence="3">
    <location>
        <begin position="39"/>
        <end position="64"/>
    </location>
</feature>
<dbReference type="Pfam" id="PF11807">
    <property type="entry name" value="UstYa"/>
    <property type="match status" value="1"/>
</dbReference>
<organism evidence="4 5">
    <name type="scientific">[Torrubiella] hemipterigena</name>
    <dbReference type="NCBI Taxonomy" id="1531966"/>
    <lineage>
        <taxon>Eukaryota</taxon>
        <taxon>Fungi</taxon>
        <taxon>Dikarya</taxon>
        <taxon>Ascomycota</taxon>
        <taxon>Pezizomycotina</taxon>
        <taxon>Sordariomycetes</taxon>
        <taxon>Hypocreomycetidae</taxon>
        <taxon>Hypocreales</taxon>
        <taxon>Clavicipitaceae</taxon>
        <taxon>Clavicipitaceae incertae sedis</taxon>
        <taxon>'Torrubiella' clade</taxon>
    </lineage>
</organism>
<keyword evidence="3" id="KW-0812">Transmembrane</keyword>
<reference evidence="4 5" key="1">
    <citation type="journal article" date="2015" name="Genome Announc.">
        <title>Draft Genome Sequence and Gene Annotation of the Entomopathogenic Fungus Verticillium hemipterigenum.</title>
        <authorList>
            <person name="Horn F."/>
            <person name="Habel A."/>
            <person name="Scharf D.H."/>
            <person name="Dworschak J."/>
            <person name="Brakhage A.A."/>
            <person name="Guthke R."/>
            <person name="Hertweck C."/>
            <person name="Linde J."/>
        </authorList>
    </citation>
    <scope>NUCLEOTIDE SEQUENCE [LARGE SCALE GENOMIC DNA]</scope>
</reference>
<comment type="similarity">
    <text evidence="2">Belongs to the ustYa family.</text>
</comment>
<gene>
    <name evidence="4" type="ORF">VHEMI08494</name>
</gene>
<keyword evidence="3" id="KW-1133">Transmembrane helix</keyword>
<dbReference type="AlphaFoldDB" id="A0A0A1T6W2"/>
<sequence>MDKASPSPLLRKEDRDIECGDVGLKSARNGIQLREWNQFSVITSIAIPWLLFAIVLSSNAYYTLYGTDRFHQHKLYPSQLTYSPAQDEIEYEVKMYHTGIEYAPVEFQGPPSESLDRAWDSIFNFGISTISEEQAKRMTNYTSPVPNHEDEYIIELDVFHQLHCLNVFRKAFTPIYLRDWEAVRDPKVSNNNWTVPPYAREEIERNRVEHSITPWHIGHCLESLRQSVMCHADVTPAVWHWDASAAAPSRNKPWLDVPHTCRNFDRLRQWALNRTLRWEFDYKARLPQKFQVPTYWQR</sequence>
<evidence type="ECO:0000256" key="2">
    <source>
        <dbReference type="ARBA" id="ARBA00035112"/>
    </source>
</evidence>
<dbReference type="InterPro" id="IPR021765">
    <property type="entry name" value="UstYa-like"/>
</dbReference>
<dbReference type="PANTHER" id="PTHR33365">
    <property type="entry name" value="YALI0B05434P"/>
    <property type="match status" value="1"/>
</dbReference>
<dbReference type="EMBL" id="CDHN01000005">
    <property type="protein sequence ID" value="CEJ92866.1"/>
    <property type="molecule type" value="Genomic_DNA"/>
</dbReference>
<dbReference type="OrthoDB" id="3687641at2759"/>
<evidence type="ECO:0000313" key="4">
    <source>
        <dbReference type="EMBL" id="CEJ92866.1"/>
    </source>
</evidence>
<comment type="pathway">
    <text evidence="1">Mycotoxin biosynthesis.</text>
</comment>
<dbReference type="PANTHER" id="PTHR33365:SF4">
    <property type="entry name" value="CYCLOCHLOROTINE BIOSYNTHESIS PROTEIN O"/>
    <property type="match status" value="1"/>
</dbReference>
<accession>A0A0A1T6W2</accession>
<keyword evidence="3" id="KW-0472">Membrane</keyword>